<dbReference type="Pfam" id="PF00392">
    <property type="entry name" value="GntR"/>
    <property type="match status" value="1"/>
</dbReference>
<keyword evidence="9" id="KW-1185">Reference proteome</keyword>
<dbReference type="SMART" id="SM00345">
    <property type="entry name" value="HTH_GNTR"/>
    <property type="match status" value="1"/>
</dbReference>
<evidence type="ECO:0000256" key="5">
    <source>
        <dbReference type="ARBA" id="ARBA00023172"/>
    </source>
</evidence>
<accession>A0ABV9Z7U7</accession>
<evidence type="ECO:0000259" key="7">
    <source>
        <dbReference type="PROSITE" id="PS51898"/>
    </source>
</evidence>
<feature type="domain" description="Tyr recombinase" evidence="7">
    <location>
        <begin position="207"/>
        <end position="408"/>
    </location>
</feature>
<dbReference type="InterPro" id="IPR002104">
    <property type="entry name" value="Integrase_catalytic"/>
</dbReference>
<dbReference type="SUPFAM" id="SSF56349">
    <property type="entry name" value="DNA breaking-rejoining enzymes"/>
    <property type="match status" value="1"/>
</dbReference>
<evidence type="ECO:0000313" key="9">
    <source>
        <dbReference type="Proteomes" id="UP001596175"/>
    </source>
</evidence>
<dbReference type="PROSITE" id="PS50949">
    <property type="entry name" value="HTH_GNTR"/>
    <property type="match status" value="1"/>
</dbReference>
<evidence type="ECO:0000256" key="3">
    <source>
        <dbReference type="ARBA" id="ARBA00023125"/>
    </source>
</evidence>
<keyword evidence="2" id="KW-0805">Transcription regulation</keyword>
<dbReference type="Gene3D" id="1.10.150.130">
    <property type="match status" value="1"/>
</dbReference>
<evidence type="ECO:0000256" key="1">
    <source>
        <dbReference type="ARBA" id="ARBA00008857"/>
    </source>
</evidence>
<keyword evidence="4" id="KW-0804">Transcription</keyword>
<evidence type="ECO:0000256" key="4">
    <source>
        <dbReference type="ARBA" id="ARBA00023163"/>
    </source>
</evidence>
<protein>
    <submittedName>
        <fullName evidence="8">Tyrosine-type recombinase/integrase</fullName>
    </submittedName>
</protein>
<dbReference type="RefSeq" id="WP_378019055.1">
    <property type="nucleotide sequence ID" value="NZ_JBHSKG010000001.1"/>
</dbReference>
<dbReference type="Pfam" id="PF00589">
    <property type="entry name" value="Phage_integrase"/>
    <property type="match status" value="1"/>
</dbReference>
<sequence length="514" mass="57640">MAKAKSPRKRDRGTIDELPSGALRVRVYAGQDPVTKRRHDLIEVVPAGPKVWDRAEEVRQRFLADIRKRRNPRTTATVNQLLDRYLDQHTGGRRTVEGYREYVDKHVRPFIGTSKVGAIDAEILDSLYAEMRRCREHCRERRGVDHRTSFPHECDARCRPHRCRPLGDATIRKIHYVLSGAYKRAVRWRWVALSPMAQAEPPPVPAPDPQPPTPEEAARLVAEAWRRDPDWGMFVWLTMVTGARRGEVCGLRWQHVDLERGVITIRRAIAQVASETEEKDTKTHQRRHVTIDPSTIEALAEHRNRWEERCSALELELSTDAFVFSPSPTGSHHLTPSSVTQRYSKMADRLGIDTHLHNLRHYSATELIAGGVDVRTVAGRLGHGGGGTTTLRVYAAWVAEADQRAARGLADRLPERPAIAEVDDVERAKTDPSYPFERLAVALRDRIGAGEWPIGAQLPTGKRLGSENGVSTATAQRAVTLLQAWGLVQVSRGRRPEVIAGFAESESGRGRVSG</sequence>
<dbReference type="Proteomes" id="UP001596175">
    <property type="component" value="Unassembled WGS sequence"/>
</dbReference>
<dbReference type="InterPro" id="IPR000524">
    <property type="entry name" value="Tscrpt_reg_HTH_GntR"/>
</dbReference>
<name>A0ABV9Z7U7_9PSEU</name>
<dbReference type="InterPro" id="IPR036390">
    <property type="entry name" value="WH_DNA-bd_sf"/>
</dbReference>
<dbReference type="InterPro" id="IPR011010">
    <property type="entry name" value="DNA_brk_join_enz"/>
</dbReference>
<keyword evidence="5" id="KW-0233">DNA recombination</keyword>
<dbReference type="InterPro" id="IPR050090">
    <property type="entry name" value="Tyrosine_recombinase_XerCD"/>
</dbReference>
<dbReference type="PANTHER" id="PTHR30349">
    <property type="entry name" value="PHAGE INTEGRASE-RELATED"/>
    <property type="match status" value="1"/>
</dbReference>
<dbReference type="PROSITE" id="PS51898">
    <property type="entry name" value="TYR_RECOMBINASE"/>
    <property type="match status" value="1"/>
</dbReference>
<dbReference type="InterPro" id="IPR013762">
    <property type="entry name" value="Integrase-like_cat_sf"/>
</dbReference>
<evidence type="ECO:0000259" key="6">
    <source>
        <dbReference type="PROSITE" id="PS50949"/>
    </source>
</evidence>
<dbReference type="PANTHER" id="PTHR30349:SF41">
    <property type="entry name" value="INTEGRASE_RECOMBINASE PROTEIN MJ0367-RELATED"/>
    <property type="match status" value="1"/>
</dbReference>
<dbReference type="CDD" id="cd01189">
    <property type="entry name" value="INT_ICEBs1_C_like"/>
    <property type="match status" value="1"/>
</dbReference>
<keyword evidence="3" id="KW-0238">DNA-binding</keyword>
<dbReference type="InterPro" id="IPR010998">
    <property type="entry name" value="Integrase_recombinase_N"/>
</dbReference>
<comment type="caution">
    <text evidence="8">The sequence shown here is derived from an EMBL/GenBank/DDBJ whole genome shotgun (WGS) entry which is preliminary data.</text>
</comment>
<reference evidence="9" key="1">
    <citation type="journal article" date="2019" name="Int. J. Syst. Evol. Microbiol.">
        <title>The Global Catalogue of Microorganisms (GCM) 10K type strain sequencing project: providing services to taxonomists for standard genome sequencing and annotation.</title>
        <authorList>
            <consortium name="The Broad Institute Genomics Platform"/>
            <consortium name="The Broad Institute Genome Sequencing Center for Infectious Disease"/>
            <person name="Wu L."/>
            <person name="Ma J."/>
        </authorList>
    </citation>
    <scope>NUCLEOTIDE SEQUENCE [LARGE SCALE GENOMIC DNA]</scope>
    <source>
        <strain evidence="9">XZYJ18</strain>
    </source>
</reference>
<dbReference type="InterPro" id="IPR036388">
    <property type="entry name" value="WH-like_DNA-bd_sf"/>
</dbReference>
<comment type="similarity">
    <text evidence="1">Belongs to the 'phage' integrase family.</text>
</comment>
<dbReference type="EMBL" id="JBHSKG010000001">
    <property type="protein sequence ID" value="MFC5136820.1"/>
    <property type="molecule type" value="Genomic_DNA"/>
</dbReference>
<dbReference type="Gene3D" id="1.10.10.10">
    <property type="entry name" value="Winged helix-like DNA-binding domain superfamily/Winged helix DNA-binding domain"/>
    <property type="match status" value="1"/>
</dbReference>
<organism evidence="8 9">
    <name type="scientific">Actinomycetospora rhizophila</name>
    <dbReference type="NCBI Taxonomy" id="1416876"/>
    <lineage>
        <taxon>Bacteria</taxon>
        <taxon>Bacillati</taxon>
        <taxon>Actinomycetota</taxon>
        <taxon>Actinomycetes</taxon>
        <taxon>Pseudonocardiales</taxon>
        <taxon>Pseudonocardiaceae</taxon>
        <taxon>Actinomycetospora</taxon>
    </lineage>
</organism>
<feature type="domain" description="HTH gntR-type" evidence="6">
    <location>
        <begin position="433"/>
        <end position="502"/>
    </location>
</feature>
<evidence type="ECO:0000313" key="8">
    <source>
        <dbReference type="EMBL" id="MFC5136820.1"/>
    </source>
</evidence>
<proteinExistence type="inferred from homology"/>
<evidence type="ECO:0000256" key="2">
    <source>
        <dbReference type="ARBA" id="ARBA00023015"/>
    </source>
</evidence>
<dbReference type="Gene3D" id="1.10.443.10">
    <property type="entry name" value="Intergrase catalytic core"/>
    <property type="match status" value="1"/>
</dbReference>
<gene>
    <name evidence="8" type="ORF">ACFPK1_01125</name>
</gene>
<dbReference type="SUPFAM" id="SSF46785">
    <property type="entry name" value="Winged helix' DNA-binding domain"/>
    <property type="match status" value="1"/>
</dbReference>